<evidence type="ECO:0000256" key="2">
    <source>
        <dbReference type="SAM" id="Coils"/>
    </source>
</evidence>
<evidence type="ECO:0000256" key="1">
    <source>
        <dbReference type="ARBA" id="ARBA00023054"/>
    </source>
</evidence>
<dbReference type="InterPro" id="IPR039496">
    <property type="entry name" value="CCDC92/74_N"/>
</dbReference>
<proteinExistence type="predicted"/>
<evidence type="ECO:0000256" key="3">
    <source>
        <dbReference type="SAM" id="MobiDB-lite"/>
    </source>
</evidence>
<accession>A0AAW1V4B2</accession>
<dbReference type="Pfam" id="PF14916">
    <property type="entry name" value="CCDC92"/>
    <property type="match status" value="1"/>
</dbReference>
<feature type="coiled-coil region" evidence="2">
    <location>
        <begin position="184"/>
        <end position="264"/>
    </location>
</feature>
<evidence type="ECO:0000313" key="5">
    <source>
        <dbReference type="EMBL" id="KAK9888330.1"/>
    </source>
</evidence>
<feature type="domain" description="CCDC92/74 N-terminal" evidence="4">
    <location>
        <begin position="103"/>
        <end position="154"/>
    </location>
</feature>
<name>A0AAW1V4B2_9CUCU</name>
<feature type="coiled-coil region" evidence="2">
    <location>
        <begin position="98"/>
        <end position="143"/>
    </location>
</feature>
<keyword evidence="1 2" id="KW-0175">Coiled coil</keyword>
<organism evidence="5 6">
    <name type="scientific">Henosepilachna vigintioctopunctata</name>
    <dbReference type="NCBI Taxonomy" id="420089"/>
    <lineage>
        <taxon>Eukaryota</taxon>
        <taxon>Metazoa</taxon>
        <taxon>Ecdysozoa</taxon>
        <taxon>Arthropoda</taxon>
        <taxon>Hexapoda</taxon>
        <taxon>Insecta</taxon>
        <taxon>Pterygota</taxon>
        <taxon>Neoptera</taxon>
        <taxon>Endopterygota</taxon>
        <taxon>Coleoptera</taxon>
        <taxon>Polyphaga</taxon>
        <taxon>Cucujiformia</taxon>
        <taxon>Coccinelloidea</taxon>
        <taxon>Coccinellidae</taxon>
        <taxon>Epilachninae</taxon>
        <taxon>Epilachnini</taxon>
        <taxon>Henosepilachna</taxon>
    </lineage>
</organism>
<dbReference type="AlphaFoldDB" id="A0AAW1V4B2"/>
<dbReference type="Proteomes" id="UP001431783">
    <property type="component" value="Unassembled WGS sequence"/>
</dbReference>
<sequence>MKFSVICFIYNFHGYRSYIRIDYIEASTDMRNCGFSRSPYYDGYKKIPLNTVILPPLTPTLVENGTQLLVVNKTKSGVNSELVTVSPSHERASKIFERSLENVRIAQLEQNIKFLQDQHQIMLNDLHNEIEVLRNKNKDLQFQLVFNQNQPTTPQTSPTSSSSDDEHKIFSSPNQPPTTPSLHVELLEKMIGDMKIQLQESESRNLYLSAIVDEQKKKLEKYERDRERERERTVQAEPELRRKFEEADAIIRRLQQENNLLRREAATSVSPSHYHQQTHHHGREGHSAHRVDGPQQNRENSHPNRENGQHNRDGTFTKGGRGNRRHNSMNYRSNWFPPLHSQNYWQGGGSRGGNSEKRNNFVQENALPNLSGGQHHQERRSGNNNHHQNSDGVRHRNNQKKGGEHS</sequence>
<dbReference type="InterPro" id="IPR040370">
    <property type="entry name" value="CCDC74A/CCDC74B/CCDC92"/>
</dbReference>
<feature type="compositionally biased region" description="Polar residues" evidence="3">
    <location>
        <begin position="360"/>
        <end position="374"/>
    </location>
</feature>
<dbReference type="PANTHER" id="PTHR14882:SF5">
    <property type="entry name" value="COILED-COIL DOMAIN CONTAINING 74A"/>
    <property type="match status" value="1"/>
</dbReference>
<comment type="caution">
    <text evidence="5">The sequence shown here is derived from an EMBL/GenBank/DDBJ whole genome shotgun (WGS) entry which is preliminary data.</text>
</comment>
<dbReference type="PANTHER" id="PTHR14882">
    <property type="entry name" value="COILED-COIL DOMAIN-CONTAINING 74A"/>
    <property type="match status" value="1"/>
</dbReference>
<protein>
    <recommendedName>
        <fullName evidence="4">CCDC92/74 N-terminal domain-containing protein</fullName>
    </recommendedName>
</protein>
<evidence type="ECO:0000313" key="6">
    <source>
        <dbReference type="Proteomes" id="UP001431783"/>
    </source>
</evidence>
<feature type="region of interest" description="Disordered" evidence="3">
    <location>
        <begin position="148"/>
        <end position="181"/>
    </location>
</feature>
<evidence type="ECO:0000259" key="4">
    <source>
        <dbReference type="Pfam" id="PF14916"/>
    </source>
</evidence>
<reference evidence="5 6" key="1">
    <citation type="submission" date="2023-03" db="EMBL/GenBank/DDBJ databases">
        <title>Genome insight into feeding habits of ladybird beetles.</title>
        <authorList>
            <person name="Li H.-S."/>
            <person name="Huang Y.-H."/>
            <person name="Pang H."/>
        </authorList>
    </citation>
    <scope>NUCLEOTIDE SEQUENCE [LARGE SCALE GENOMIC DNA]</scope>
    <source>
        <strain evidence="5">SYSU_2023b</strain>
        <tissue evidence="5">Whole body</tissue>
    </source>
</reference>
<gene>
    <name evidence="5" type="ORF">WA026_000586</name>
</gene>
<dbReference type="EMBL" id="JARQZJ010000121">
    <property type="protein sequence ID" value="KAK9888330.1"/>
    <property type="molecule type" value="Genomic_DNA"/>
</dbReference>
<feature type="compositionally biased region" description="Low complexity" evidence="3">
    <location>
        <begin position="148"/>
        <end position="162"/>
    </location>
</feature>
<keyword evidence="6" id="KW-1185">Reference proteome</keyword>
<feature type="compositionally biased region" description="Basic and acidic residues" evidence="3">
    <location>
        <begin position="299"/>
        <end position="315"/>
    </location>
</feature>
<feature type="region of interest" description="Disordered" evidence="3">
    <location>
        <begin position="264"/>
        <end position="406"/>
    </location>
</feature>